<feature type="transmembrane region" description="Helical" evidence="9">
    <location>
        <begin position="21"/>
        <end position="41"/>
    </location>
</feature>
<evidence type="ECO:0000256" key="9">
    <source>
        <dbReference type="SAM" id="Phobius"/>
    </source>
</evidence>
<feature type="transmembrane region" description="Helical" evidence="9">
    <location>
        <begin position="494"/>
        <end position="514"/>
    </location>
</feature>
<feature type="transmembrane region" description="Helical" evidence="9">
    <location>
        <begin position="179"/>
        <end position="202"/>
    </location>
</feature>
<keyword evidence="2 10" id="KW-0328">Glycosyltransferase</keyword>
<gene>
    <name evidence="10" type="primary">mptB</name>
    <name evidence="10" type="ORF">OO014_18750</name>
</gene>
<feature type="transmembrane region" description="Helical" evidence="9">
    <location>
        <begin position="61"/>
        <end position="82"/>
    </location>
</feature>
<comment type="subcellular location">
    <subcellularLocation>
        <location evidence="1">Membrane</location>
        <topology evidence="1">Multi-pass membrane protein</topology>
    </subcellularLocation>
</comment>
<feature type="transmembrane region" description="Helical" evidence="9">
    <location>
        <begin position="381"/>
        <end position="401"/>
    </location>
</feature>
<feature type="region of interest" description="Disordered" evidence="8">
    <location>
        <begin position="541"/>
        <end position="581"/>
    </location>
</feature>
<dbReference type="InterPro" id="IPR049829">
    <property type="entry name" value="MptA/B-like"/>
</dbReference>
<evidence type="ECO:0000256" key="1">
    <source>
        <dbReference type="ARBA" id="ARBA00004141"/>
    </source>
</evidence>
<feature type="transmembrane region" description="Helical" evidence="9">
    <location>
        <begin position="314"/>
        <end position="339"/>
    </location>
</feature>
<proteinExistence type="inferred from homology"/>
<protein>
    <submittedName>
        <fullName evidence="10">Polyprenol phosphomannose-dependent alpha 1,6 mannosyltransferase MptB</fullName>
    </submittedName>
</protein>
<name>A0ABT5GM41_9MICO</name>
<evidence type="ECO:0000256" key="4">
    <source>
        <dbReference type="ARBA" id="ARBA00022692"/>
    </source>
</evidence>
<organism evidence="10 11">
    <name type="scientific">Intrasporangium calvum</name>
    <dbReference type="NCBI Taxonomy" id="53358"/>
    <lineage>
        <taxon>Bacteria</taxon>
        <taxon>Bacillati</taxon>
        <taxon>Actinomycetota</taxon>
        <taxon>Actinomycetes</taxon>
        <taxon>Micrococcales</taxon>
        <taxon>Intrasporangiaceae</taxon>
        <taxon>Intrasporangium</taxon>
    </lineage>
</organism>
<feature type="transmembrane region" description="Helical" evidence="9">
    <location>
        <begin position="255"/>
        <end position="283"/>
    </location>
</feature>
<dbReference type="RefSeq" id="WP_272463848.1">
    <property type="nucleotide sequence ID" value="NZ_JAPFQL010000131.1"/>
</dbReference>
<comment type="caution">
    <text evidence="10">The sequence shown here is derived from an EMBL/GenBank/DDBJ whole genome shotgun (WGS) entry which is preliminary data.</text>
</comment>
<accession>A0ABT5GM41</accession>
<evidence type="ECO:0000313" key="11">
    <source>
        <dbReference type="Proteomes" id="UP001150259"/>
    </source>
</evidence>
<keyword evidence="5 9" id="KW-1133">Transmembrane helix</keyword>
<dbReference type="Proteomes" id="UP001150259">
    <property type="component" value="Unassembled WGS sequence"/>
</dbReference>
<dbReference type="GO" id="GO:0016757">
    <property type="term" value="F:glycosyltransferase activity"/>
    <property type="evidence" value="ECO:0007669"/>
    <property type="project" value="UniProtKB-KW"/>
</dbReference>
<reference evidence="10 11" key="1">
    <citation type="submission" date="2022-11" db="EMBL/GenBank/DDBJ databases">
        <title>Anaerobic phenanthrene biodegradation by a DNRA strain PheN6.</title>
        <authorList>
            <person name="Zhang Z."/>
        </authorList>
    </citation>
    <scope>NUCLEOTIDE SEQUENCE [LARGE SCALE GENOMIC DNA]</scope>
    <source>
        <strain evidence="10 11">PheN6</strain>
    </source>
</reference>
<dbReference type="EMBL" id="JAPFQL010000131">
    <property type="protein sequence ID" value="MDC5699292.1"/>
    <property type="molecule type" value="Genomic_DNA"/>
</dbReference>
<dbReference type="NCBIfam" id="NF038066">
    <property type="entry name" value="MptB"/>
    <property type="match status" value="1"/>
</dbReference>
<comment type="similarity">
    <text evidence="7">Belongs to the MptA/B family.</text>
</comment>
<evidence type="ECO:0000256" key="5">
    <source>
        <dbReference type="ARBA" id="ARBA00022989"/>
    </source>
</evidence>
<evidence type="ECO:0000256" key="3">
    <source>
        <dbReference type="ARBA" id="ARBA00022679"/>
    </source>
</evidence>
<feature type="transmembrane region" description="Helical" evidence="9">
    <location>
        <begin position="586"/>
        <end position="605"/>
    </location>
</feature>
<evidence type="ECO:0000256" key="2">
    <source>
        <dbReference type="ARBA" id="ARBA00022676"/>
    </source>
</evidence>
<keyword evidence="3" id="KW-0808">Transferase</keyword>
<evidence type="ECO:0000256" key="7">
    <source>
        <dbReference type="ARBA" id="ARBA00043987"/>
    </source>
</evidence>
<evidence type="ECO:0000256" key="6">
    <source>
        <dbReference type="ARBA" id="ARBA00023136"/>
    </source>
</evidence>
<feature type="transmembrane region" description="Helical" evidence="9">
    <location>
        <begin position="433"/>
        <end position="459"/>
    </location>
</feature>
<feature type="transmembrane region" description="Helical" evidence="9">
    <location>
        <begin position="214"/>
        <end position="235"/>
    </location>
</feature>
<dbReference type="Pfam" id="PF26314">
    <property type="entry name" value="MptA_B_family"/>
    <property type="match status" value="1"/>
</dbReference>
<keyword evidence="6 9" id="KW-0472">Membrane</keyword>
<evidence type="ECO:0000256" key="8">
    <source>
        <dbReference type="SAM" id="MobiDB-lite"/>
    </source>
</evidence>
<evidence type="ECO:0000313" key="10">
    <source>
        <dbReference type="EMBL" id="MDC5699292.1"/>
    </source>
</evidence>
<keyword evidence="11" id="KW-1185">Reference proteome</keyword>
<sequence>MTEPAGAAAHRTGAGHRTATAWRFLGLAAAAALAASSWGSGSRPTLHTRILWPGLAPTAESGGSPLAATVSVLAMGALVLAWWRLRTAVVSERWWWGTAALWFAPLIGSAPLYSRDLYSYAAQGALWSEGLSPYEHGVEDLASPWRESTAPTWLETPSPYGPVWLVIARAAATLAGEQLWVALLLLRLVAVAAVVLLAWAVADVARQVGAPGRPAAWLAVATPLVAAHFVSGAHNDAVMVAAVMAGFALALRGRLVVAVVAVALGAMVKVTAVVALPFVALLWARHLARLRSADAAAPDDVPLPFRRGDVAAGLALTAVAAAIPMALVTRAAGLGGAWLNPGATPGRNEQWTSLPTALGMAVGAVGHVLGRPEWRDPAIAASRLVALVVLGLVLVLIWLAAAKPEPARRSAADAPAGETAVAWRRRIVRGAGWAFLAVIVLAPAFLGWYFLWALPLLAATDRDGDGDTDPATRRWLAVAATILCFAQLPDGYSLGLTTTAVGVPIAVVALVLLLRAAVRWGRRTEWPGLIALDRPLTTAPVGNDGGVRRRAEPSQRSWSLEPEPEMDSGPQPPPAPAPRRPRQKGLPLFFSAVFLAIIGVAVWSWTAQVAVEDAAALWTLRDRARAVTSDFPALATSSRPPCGVTDEAWVEVTWGKISGPTVDEMETELRALNWLRDTAADGVVLHQVEEGRELTAEVTPPTGEVGVRLTLTSPANSLACLLH</sequence>
<keyword evidence="4 9" id="KW-0812">Transmembrane</keyword>